<gene>
    <name evidence="10" type="primary">rnfB</name>
    <name evidence="14" type="ORF">C7383_101146</name>
</gene>
<dbReference type="InterPro" id="IPR007202">
    <property type="entry name" value="4Fe-4S_dom"/>
</dbReference>
<comment type="function">
    <text evidence="10">Part of a membrane-bound complex that couples electron transfer with translocation of ions across the membrane.</text>
</comment>
<dbReference type="GO" id="GO:0009055">
    <property type="term" value="F:electron transfer activity"/>
    <property type="evidence" value="ECO:0007669"/>
    <property type="project" value="InterPro"/>
</dbReference>
<dbReference type="CDD" id="cd10549">
    <property type="entry name" value="MtMvhB_like"/>
    <property type="match status" value="1"/>
</dbReference>
<evidence type="ECO:0000256" key="7">
    <source>
        <dbReference type="ARBA" id="ARBA00023004"/>
    </source>
</evidence>
<feature type="binding site" evidence="10">
    <location>
        <position position="144"/>
    </location>
    <ligand>
        <name>[4Fe-4S] cluster</name>
        <dbReference type="ChEBI" id="CHEBI:49883"/>
        <label>2</label>
    </ligand>
</feature>
<accession>A0AB73T961</accession>
<evidence type="ECO:0000256" key="10">
    <source>
        <dbReference type="HAMAP-Rule" id="MF_00463"/>
    </source>
</evidence>
<keyword evidence="11" id="KW-1133">Transmembrane helix</keyword>
<dbReference type="EMBL" id="QGGY01000001">
    <property type="protein sequence ID" value="PWJ78777.1"/>
    <property type="molecule type" value="Genomic_DNA"/>
</dbReference>
<dbReference type="NCBIfam" id="TIGR01944">
    <property type="entry name" value="rnfB"/>
    <property type="match status" value="1"/>
</dbReference>
<evidence type="ECO:0000256" key="2">
    <source>
        <dbReference type="ARBA" id="ARBA00022485"/>
    </source>
</evidence>
<dbReference type="RefSeq" id="WP_109624223.1">
    <property type="nucleotide sequence ID" value="NZ_JANKBI010000001.1"/>
</dbReference>
<keyword evidence="5 10" id="KW-1278">Translocase</keyword>
<dbReference type="Pfam" id="PF12838">
    <property type="entry name" value="Fer4_7"/>
    <property type="match status" value="1"/>
</dbReference>
<evidence type="ECO:0000313" key="14">
    <source>
        <dbReference type="EMBL" id="PWJ78777.1"/>
    </source>
</evidence>
<feature type="domain" description="4Fe-4S ferredoxin-type" evidence="12">
    <location>
        <begin position="164"/>
        <end position="193"/>
    </location>
</feature>
<dbReference type="InterPro" id="IPR011005">
    <property type="entry name" value="Dihydropteroate_synth-like_sf"/>
</dbReference>
<dbReference type="GO" id="GO:0022900">
    <property type="term" value="P:electron transport chain"/>
    <property type="evidence" value="ECO:0007669"/>
    <property type="project" value="UniProtKB-UniRule"/>
</dbReference>
<dbReference type="GO" id="GO:0046872">
    <property type="term" value="F:metal ion binding"/>
    <property type="evidence" value="ECO:0007669"/>
    <property type="project" value="UniProtKB-KW"/>
</dbReference>
<evidence type="ECO:0000256" key="4">
    <source>
        <dbReference type="ARBA" id="ARBA00022737"/>
    </source>
</evidence>
<dbReference type="InterPro" id="IPR010207">
    <property type="entry name" value="Elect_transpt_cplx_RnfB/RsxB"/>
</dbReference>
<evidence type="ECO:0000256" key="11">
    <source>
        <dbReference type="SAM" id="Phobius"/>
    </source>
</evidence>
<feature type="binding site" evidence="10">
    <location>
        <position position="54"/>
    </location>
    <ligand>
        <name>[4Fe-4S] cluster</name>
        <dbReference type="ChEBI" id="CHEBI:49883"/>
        <label>1</label>
    </ligand>
</feature>
<keyword evidence="11" id="KW-0812">Transmembrane</keyword>
<dbReference type="InterPro" id="IPR017896">
    <property type="entry name" value="4Fe4S_Fe-S-bd"/>
</dbReference>
<dbReference type="InterPro" id="IPR017900">
    <property type="entry name" value="4Fe4S_Fe_S_CS"/>
</dbReference>
<evidence type="ECO:0000256" key="1">
    <source>
        <dbReference type="ARBA" id="ARBA00022448"/>
    </source>
</evidence>
<keyword evidence="9 10" id="KW-0472">Membrane</keyword>
<feature type="domain" description="4Fe-4S" evidence="13">
    <location>
        <begin position="34"/>
        <end position="93"/>
    </location>
</feature>
<dbReference type="GO" id="GO:0005886">
    <property type="term" value="C:plasma membrane"/>
    <property type="evidence" value="ECO:0007669"/>
    <property type="project" value="UniProtKB-SubCell"/>
</dbReference>
<keyword evidence="10" id="KW-1003">Cell membrane</keyword>
<keyword evidence="2 10" id="KW-0004">4Fe-4S</keyword>
<comment type="caution">
    <text evidence="14">The sequence shown here is derived from an EMBL/GenBank/DDBJ whole genome shotgun (WGS) entry which is preliminary data.</text>
</comment>
<keyword evidence="6 10" id="KW-0249">Electron transport</keyword>
<dbReference type="PROSITE" id="PS51379">
    <property type="entry name" value="4FE4S_FER_2"/>
    <property type="match status" value="4"/>
</dbReference>
<dbReference type="Pfam" id="PF04060">
    <property type="entry name" value="FeS"/>
    <property type="match status" value="1"/>
</dbReference>
<evidence type="ECO:0000256" key="8">
    <source>
        <dbReference type="ARBA" id="ARBA00023014"/>
    </source>
</evidence>
<feature type="domain" description="4Fe-4S ferredoxin-type" evidence="12">
    <location>
        <begin position="131"/>
        <end position="163"/>
    </location>
</feature>
<dbReference type="PROSITE" id="PS00198">
    <property type="entry name" value="4FE4S_FER_1"/>
    <property type="match status" value="1"/>
</dbReference>
<organism evidence="14 15">
    <name type="scientific">Murimonas intestini</name>
    <dbReference type="NCBI Taxonomy" id="1337051"/>
    <lineage>
        <taxon>Bacteria</taxon>
        <taxon>Bacillati</taxon>
        <taxon>Bacillota</taxon>
        <taxon>Clostridia</taxon>
        <taxon>Lachnospirales</taxon>
        <taxon>Lachnospiraceae</taxon>
        <taxon>Murimonas</taxon>
    </lineage>
</organism>
<dbReference type="GO" id="GO:0051539">
    <property type="term" value="F:4 iron, 4 sulfur cluster binding"/>
    <property type="evidence" value="ECO:0007669"/>
    <property type="project" value="UniProtKB-UniRule"/>
</dbReference>
<dbReference type="Pfam" id="PF13237">
    <property type="entry name" value="Fer4_10"/>
    <property type="match status" value="1"/>
</dbReference>
<comment type="subunit">
    <text evidence="10">The complex is composed of six subunits: RnfA, RnfB, RnfC, RnfD, RnfE and RnfG.</text>
</comment>
<keyword evidence="4 10" id="KW-0677">Repeat</keyword>
<dbReference type="Gene3D" id="3.20.20.20">
    <property type="entry name" value="Dihydropteroate synthase-like"/>
    <property type="match status" value="1"/>
</dbReference>
<reference evidence="14 15" key="1">
    <citation type="submission" date="2018-05" db="EMBL/GenBank/DDBJ databases">
        <authorList>
            <person name="Goeker M."/>
            <person name="Huntemann M."/>
            <person name="Clum A."/>
            <person name="Pillay M."/>
            <person name="Palaniappan K."/>
            <person name="Varghese N."/>
            <person name="Mikhailova N."/>
            <person name="Stamatis D."/>
            <person name="Reddy T."/>
            <person name="Daum C."/>
            <person name="Shapiro N."/>
            <person name="Ivanova N."/>
            <person name="Kyrpides N."/>
            <person name="Woyke T."/>
        </authorList>
    </citation>
    <scope>NUCLEOTIDE SEQUENCE [LARGE SCALE GENOMIC DNA]</scope>
    <source>
        <strain evidence="14 15">DSM 26524</strain>
    </source>
</reference>
<feature type="binding site" evidence="10">
    <location>
        <position position="183"/>
    </location>
    <ligand>
        <name>[4Fe-4S] cluster</name>
        <dbReference type="ChEBI" id="CHEBI:49883"/>
        <label>2</label>
    </ligand>
</feature>
<comment type="cofactor">
    <cofactor evidence="10">
        <name>[4Fe-4S] cluster</name>
        <dbReference type="ChEBI" id="CHEBI:49883"/>
    </cofactor>
    <text evidence="10">Binds 3 [4Fe-4S] clusters.</text>
</comment>
<evidence type="ECO:0000256" key="9">
    <source>
        <dbReference type="ARBA" id="ARBA00023136"/>
    </source>
</evidence>
<feature type="transmembrane region" description="Helical" evidence="11">
    <location>
        <begin position="6"/>
        <end position="27"/>
    </location>
</feature>
<feature type="binding site" evidence="10">
    <location>
        <position position="51"/>
    </location>
    <ligand>
        <name>[4Fe-4S] cluster</name>
        <dbReference type="ChEBI" id="CHEBI:49883"/>
        <label>1</label>
    </ligand>
</feature>
<dbReference type="EC" id="7.-.-.-" evidence="10"/>
<sequence length="270" mass="28249">MSITGILIAAAIVGGTGLLLGLFLGAADKKFKVEVDEKEMAVREELPGNNCGGCGFAGCDALAKAIASGEAKPDACPVGGASVAEKIAAIMGEEVGETKHMVAFVKCSGDCNNVKVIYDYYGADDCEMLAFVPSGGPKSCNYGCLGFGTCVKVCPFDAIHVVDGIAVVDREKCKACGKCVAHCPKHLIELVPYEMEHLVKCASQDKGKQTMQNCQAGCIGCKKCERACPAEAVTVTNNVAHVDTEKCANCGVCALECPRKIITNIPEKKQ</sequence>
<feature type="binding site" evidence="10">
    <location>
        <position position="140"/>
    </location>
    <ligand>
        <name>[4Fe-4S] cluster</name>
        <dbReference type="ChEBI" id="CHEBI:49883"/>
        <label>2</label>
    </ligand>
</feature>
<dbReference type="PANTHER" id="PTHR43560:SF1">
    <property type="entry name" value="ION-TRANSLOCATING OXIDOREDUCTASE COMPLEX SUBUNIT B"/>
    <property type="match status" value="1"/>
</dbReference>
<feature type="domain" description="4Fe-4S ferredoxin-type" evidence="12">
    <location>
        <begin position="208"/>
        <end position="237"/>
    </location>
</feature>
<evidence type="ECO:0000256" key="3">
    <source>
        <dbReference type="ARBA" id="ARBA00022723"/>
    </source>
</evidence>
<feature type="binding site" evidence="10">
    <location>
        <position position="154"/>
    </location>
    <ligand>
        <name>[4Fe-4S] cluster</name>
        <dbReference type="ChEBI" id="CHEBI:49883"/>
        <label>3</label>
    </ligand>
</feature>
<feature type="region of interest" description="Hydrophobic" evidence="10">
    <location>
        <begin position="1"/>
        <end position="28"/>
    </location>
</feature>
<dbReference type="PANTHER" id="PTHR43560">
    <property type="entry name" value="ION-TRANSLOCATING OXIDOREDUCTASE COMPLEX SUBUNIT B"/>
    <property type="match status" value="1"/>
</dbReference>
<keyword evidence="7 10" id="KW-0408">Iron</keyword>
<dbReference type="PROSITE" id="PS51656">
    <property type="entry name" value="4FE4S"/>
    <property type="match status" value="1"/>
</dbReference>
<protein>
    <recommendedName>
        <fullName evidence="10">Ion-translocating oxidoreductase complex subunit B</fullName>
        <ecNumber evidence="10">7.-.-.-</ecNumber>
    </recommendedName>
    <alternativeName>
        <fullName evidence="10">Rnf electron transport complex subunit B</fullName>
    </alternativeName>
</protein>
<feature type="binding site" evidence="10">
    <location>
        <position position="173"/>
    </location>
    <ligand>
        <name>[4Fe-4S] cluster</name>
        <dbReference type="ChEBI" id="CHEBI:49883"/>
        <label>3</label>
    </ligand>
</feature>
<dbReference type="Proteomes" id="UP000245412">
    <property type="component" value="Unassembled WGS sequence"/>
</dbReference>
<name>A0AB73T961_9FIRM</name>
<comment type="caution">
    <text evidence="10">Lacks conserved residue(s) required for the propagation of feature annotation.</text>
</comment>
<feature type="binding site" evidence="10">
    <location>
        <position position="59"/>
    </location>
    <ligand>
        <name>[4Fe-4S] cluster</name>
        <dbReference type="ChEBI" id="CHEBI:49883"/>
        <label>1</label>
    </ligand>
</feature>
<keyword evidence="8 10" id="KW-0411">Iron-sulfur</keyword>
<dbReference type="SUPFAM" id="SSF54862">
    <property type="entry name" value="4Fe-4S ferredoxins"/>
    <property type="match status" value="2"/>
</dbReference>
<feature type="binding site" evidence="10">
    <location>
        <position position="179"/>
    </location>
    <ligand>
        <name>[4Fe-4S] cluster</name>
        <dbReference type="ChEBI" id="CHEBI:49883"/>
        <label>3</label>
    </ligand>
</feature>
<feature type="binding site" evidence="10">
    <location>
        <position position="176"/>
    </location>
    <ligand>
        <name>[4Fe-4S] cluster</name>
        <dbReference type="ChEBI" id="CHEBI:49883"/>
        <label>3</label>
    </ligand>
</feature>
<evidence type="ECO:0000256" key="6">
    <source>
        <dbReference type="ARBA" id="ARBA00022982"/>
    </source>
</evidence>
<keyword evidence="3 10" id="KW-0479">Metal-binding</keyword>
<keyword evidence="1 10" id="KW-0813">Transport</keyword>
<evidence type="ECO:0000256" key="5">
    <source>
        <dbReference type="ARBA" id="ARBA00022967"/>
    </source>
</evidence>
<evidence type="ECO:0000259" key="12">
    <source>
        <dbReference type="PROSITE" id="PS51379"/>
    </source>
</evidence>
<keyword evidence="15" id="KW-1185">Reference proteome</keyword>
<dbReference type="Gene3D" id="3.30.70.20">
    <property type="match status" value="2"/>
</dbReference>
<dbReference type="HAMAP" id="MF_00463">
    <property type="entry name" value="RsxB_RnfB"/>
    <property type="match status" value="1"/>
</dbReference>
<comment type="subcellular location">
    <subcellularLocation>
        <location evidence="10">Cell membrane</location>
    </subcellularLocation>
</comment>
<dbReference type="InterPro" id="IPR050395">
    <property type="entry name" value="4Fe4S_Ferredoxin_RnfB"/>
</dbReference>
<feature type="domain" description="4Fe-4S ferredoxin-type" evidence="12">
    <location>
        <begin position="238"/>
        <end position="267"/>
    </location>
</feature>
<proteinExistence type="inferred from homology"/>
<evidence type="ECO:0000313" key="15">
    <source>
        <dbReference type="Proteomes" id="UP000245412"/>
    </source>
</evidence>
<feature type="binding site" evidence="10">
    <location>
        <position position="76"/>
    </location>
    <ligand>
        <name>[4Fe-4S] cluster</name>
        <dbReference type="ChEBI" id="CHEBI:49883"/>
        <label>1</label>
    </ligand>
</feature>
<comment type="similarity">
    <text evidence="10">Belongs to the 4Fe4S bacterial-type ferredoxin family. RnfB subfamily.</text>
</comment>
<feature type="binding site" evidence="10">
    <location>
        <position position="150"/>
    </location>
    <ligand>
        <name>[4Fe-4S] cluster</name>
        <dbReference type="ChEBI" id="CHEBI:49883"/>
        <label>2</label>
    </ligand>
</feature>
<dbReference type="AlphaFoldDB" id="A0AB73T961"/>
<evidence type="ECO:0000259" key="13">
    <source>
        <dbReference type="PROSITE" id="PS51656"/>
    </source>
</evidence>